<keyword evidence="2" id="KW-0227">DNA damage</keyword>
<proteinExistence type="inferred from homology"/>
<dbReference type="GO" id="GO:0045027">
    <property type="term" value="F:DNA end binding"/>
    <property type="evidence" value="ECO:0007669"/>
    <property type="project" value="TreeGrafter"/>
</dbReference>
<evidence type="ECO:0000256" key="1">
    <source>
        <dbReference type="ARBA" id="ARBA00004123"/>
    </source>
</evidence>
<evidence type="ECO:0000313" key="10">
    <source>
        <dbReference type="Proteomes" id="UP000093000"/>
    </source>
</evidence>
<evidence type="ECO:0000259" key="8">
    <source>
        <dbReference type="Pfam" id="PF09302"/>
    </source>
</evidence>
<dbReference type="OrthoDB" id="2155935at2759"/>
<dbReference type="InterPro" id="IPR052287">
    <property type="entry name" value="NHEJ_factor"/>
</dbReference>
<evidence type="ECO:0000256" key="4">
    <source>
        <dbReference type="ARBA" id="ARBA00023204"/>
    </source>
</evidence>
<comment type="similarity">
    <text evidence="6">Belongs to the XRCC4-XLF family. XLF subfamily.</text>
</comment>
<keyword evidence="3" id="KW-0238">DNA-binding</keyword>
<dbReference type="InterPro" id="IPR015381">
    <property type="entry name" value="XLF-like_N"/>
</dbReference>
<feature type="domain" description="XLF-like N-terminal" evidence="8">
    <location>
        <begin position="15"/>
        <end position="123"/>
    </location>
</feature>
<evidence type="ECO:0000313" key="9">
    <source>
        <dbReference type="EMBL" id="OBZ87138.1"/>
    </source>
</evidence>
<comment type="subcellular location">
    <subcellularLocation>
        <location evidence="1">Nucleus</location>
    </subcellularLocation>
</comment>
<evidence type="ECO:0000256" key="6">
    <source>
        <dbReference type="ARBA" id="ARBA00025747"/>
    </source>
</evidence>
<evidence type="ECO:0000256" key="2">
    <source>
        <dbReference type="ARBA" id="ARBA00022763"/>
    </source>
</evidence>
<keyword evidence="4" id="KW-0234">DNA repair</keyword>
<gene>
    <name evidence="9" type="ORF">A0J61_04810</name>
</gene>
<dbReference type="Proteomes" id="UP000093000">
    <property type="component" value="Unassembled WGS sequence"/>
</dbReference>
<name>A0A1C7NDJ9_9FUNG</name>
<dbReference type="PANTHER" id="PTHR32235:SF1">
    <property type="entry name" value="NON-HOMOLOGOUS END-JOINING FACTOR 1"/>
    <property type="match status" value="1"/>
</dbReference>
<dbReference type="EMBL" id="LUGH01000243">
    <property type="protein sequence ID" value="OBZ87138.1"/>
    <property type="molecule type" value="Genomic_DNA"/>
</dbReference>
<dbReference type="InterPro" id="IPR038051">
    <property type="entry name" value="XRCC4-like_N_sf"/>
</dbReference>
<evidence type="ECO:0000256" key="5">
    <source>
        <dbReference type="ARBA" id="ARBA00023242"/>
    </source>
</evidence>
<dbReference type="GO" id="GO:0032807">
    <property type="term" value="C:DNA ligase IV complex"/>
    <property type="evidence" value="ECO:0007669"/>
    <property type="project" value="TreeGrafter"/>
</dbReference>
<dbReference type="AlphaFoldDB" id="A0A1C7NDJ9"/>
<dbReference type="STRING" id="101091.A0A1C7NDJ9"/>
<dbReference type="CDD" id="cd22285">
    <property type="entry name" value="HD_XLF_N"/>
    <property type="match status" value="1"/>
</dbReference>
<organism evidence="9 10">
    <name type="scientific">Choanephora cucurbitarum</name>
    <dbReference type="NCBI Taxonomy" id="101091"/>
    <lineage>
        <taxon>Eukaryota</taxon>
        <taxon>Fungi</taxon>
        <taxon>Fungi incertae sedis</taxon>
        <taxon>Mucoromycota</taxon>
        <taxon>Mucoromycotina</taxon>
        <taxon>Mucoromycetes</taxon>
        <taxon>Mucorales</taxon>
        <taxon>Mucorineae</taxon>
        <taxon>Choanephoraceae</taxon>
        <taxon>Choanephoroideae</taxon>
        <taxon>Choanephora</taxon>
    </lineage>
</organism>
<comment type="caution">
    <text evidence="9">The sequence shown here is derived from an EMBL/GenBank/DDBJ whole genome shotgun (WGS) entry which is preliminary data.</text>
</comment>
<accession>A0A1C7NDJ9</accession>
<dbReference type="Pfam" id="PF09302">
    <property type="entry name" value="XLF"/>
    <property type="match status" value="1"/>
</dbReference>
<protein>
    <recommendedName>
        <fullName evidence="7">Non-homologous end-joining factor 1</fullName>
    </recommendedName>
</protein>
<keyword evidence="5" id="KW-0539">Nucleus</keyword>
<dbReference type="InParanoid" id="A0A1C7NDJ9"/>
<dbReference type="Gene3D" id="2.170.210.10">
    <property type="entry name" value="DNA double-strand break repair and VJ recombination XRCC4, N-terminal"/>
    <property type="match status" value="1"/>
</dbReference>
<evidence type="ECO:0000256" key="7">
    <source>
        <dbReference type="ARBA" id="ARBA00044529"/>
    </source>
</evidence>
<dbReference type="GO" id="GO:0006303">
    <property type="term" value="P:double-strand break repair via nonhomologous end joining"/>
    <property type="evidence" value="ECO:0007669"/>
    <property type="project" value="UniProtKB-ARBA"/>
</dbReference>
<keyword evidence="10" id="KW-1185">Reference proteome</keyword>
<sequence length="266" mass="31225">MLLSERYHKLLIDRPWHILRANSQVYYLKYLFEEHEYLILITDLRLVWFELGDYKRIQRNAQVPSIDIETEREAATVLVRVRTLFEENLTRLKIDREPSVLKLNCHPQQTKKITTFSWVFNCDLLAQQKSQEEENDKTGPDVIFDHFILPSQTIVNHFIDKMADDDNNQIKSRANNYPTSLYSKTTLDYMSHLINQSGSTTFAVTQDGSAISLPSSTSSSFELAKAETSHIMTEEELEAKRKLDLRRLAQEEKQRNPSLNKKRRRF</sequence>
<dbReference type="PANTHER" id="PTHR32235">
    <property type="entry name" value="NON-HOMOLOGOUS END-JOINING FACTOR 1"/>
    <property type="match status" value="1"/>
</dbReference>
<evidence type="ECO:0000256" key="3">
    <source>
        <dbReference type="ARBA" id="ARBA00023125"/>
    </source>
</evidence>
<reference evidence="9 10" key="1">
    <citation type="submission" date="2016-03" db="EMBL/GenBank/DDBJ databases">
        <title>Choanephora cucurbitarum.</title>
        <authorList>
            <person name="Min B."/>
            <person name="Park H."/>
            <person name="Park J.-H."/>
            <person name="Shin H.-D."/>
            <person name="Choi I.-G."/>
        </authorList>
    </citation>
    <scope>NUCLEOTIDE SEQUENCE [LARGE SCALE GENOMIC DNA]</scope>
    <source>
        <strain evidence="9 10">KUS-F28377</strain>
    </source>
</reference>